<gene>
    <name evidence="4" type="ORF">GCM10010961_37050</name>
</gene>
<dbReference type="InterPro" id="IPR013113">
    <property type="entry name" value="SIP_FAD-bd"/>
</dbReference>
<reference evidence="4" key="2">
    <citation type="submission" date="2020-09" db="EMBL/GenBank/DDBJ databases">
        <authorList>
            <person name="Sun Q."/>
            <person name="Zhou Y."/>
        </authorList>
    </citation>
    <scope>NUCLEOTIDE SEQUENCE</scope>
    <source>
        <strain evidence="4">CGMCC 1.7081</strain>
    </source>
</reference>
<feature type="region of interest" description="Disordered" evidence="2">
    <location>
        <begin position="1"/>
        <end position="20"/>
    </location>
</feature>
<dbReference type="Gene3D" id="2.40.30.10">
    <property type="entry name" value="Translation factors"/>
    <property type="match status" value="1"/>
</dbReference>
<evidence type="ECO:0000259" key="3">
    <source>
        <dbReference type="PROSITE" id="PS51384"/>
    </source>
</evidence>
<dbReference type="EMBL" id="BNAP01000026">
    <property type="protein sequence ID" value="GHH00377.1"/>
    <property type="molecule type" value="Genomic_DNA"/>
</dbReference>
<dbReference type="InterPro" id="IPR039374">
    <property type="entry name" value="SIP_fam"/>
</dbReference>
<dbReference type="InterPro" id="IPR007037">
    <property type="entry name" value="SIP_rossman_dom"/>
</dbReference>
<dbReference type="InterPro" id="IPR017927">
    <property type="entry name" value="FAD-bd_FR_type"/>
</dbReference>
<evidence type="ECO:0000313" key="5">
    <source>
        <dbReference type="Proteomes" id="UP000611500"/>
    </source>
</evidence>
<sequence length="273" mass="30062">MPATPPPVPDLKRPAQKRPGARVVTVLARRRLTPNMIRLTVTAPELANVAPGCEGANCKILLPEVGESREAFSGRLTEGQRPVTRTYTVRHWRPEVLEMDIDFVDHGDGGPASAFALRAQPGDFFGLAGPGPVKMSDFYADWYLIAADMSALPVAAAALEAMPRDAKGVAVFEITVPEDRQEIDAPEGIEQHWLIQSDPHEPSTAQEELIRALPWPEGRVQTCIAGESGVIKALRGFLHQEKALDRKDTYISGYWKIGLVEDEHQKMKRAEQS</sequence>
<dbReference type="PROSITE" id="PS51384">
    <property type="entry name" value="FAD_FR"/>
    <property type="match status" value="1"/>
</dbReference>
<dbReference type="Proteomes" id="UP000611500">
    <property type="component" value="Unassembled WGS sequence"/>
</dbReference>
<evidence type="ECO:0000256" key="1">
    <source>
        <dbReference type="ARBA" id="ARBA00035644"/>
    </source>
</evidence>
<comment type="caution">
    <text evidence="4">The sequence shown here is derived from an EMBL/GenBank/DDBJ whole genome shotgun (WGS) entry which is preliminary data.</text>
</comment>
<organism evidence="4 5">
    <name type="scientific">Pseudodonghicola xiamenensis</name>
    <dbReference type="NCBI Taxonomy" id="337702"/>
    <lineage>
        <taxon>Bacteria</taxon>
        <taxon>Pseudomonadati</taxon>
        <taxon>Pseudomonadota</taxon>
        <taxon>Alphaproteobacteria</taxon>
        <taxon>Rhodobacterales</taxon>
        <taxon>Paracoccaceae</taxon>
        <taxon>Pseudodonghicola</taxon>
    </lineage>
</organism>
<feature type="domain" description="FAD-binding FR-type" evidence="3">
    <location>
        <begin position="19"/>
        <end position="137"/>
    </location>
</feature>
<dbReference type="Pfam" id="PF04954">
    <property type="entry name" value="SIP"/>
    <property type="match status" value="1"/>
</dbReference>
<dbReference type="CDD" id="cd06193">
    <property type="entry name" value="siderophore_interacting"/>
    <property type="match status" value="1"/>
</dbReference>
<comment type="similarity">
    <text evidence="1">Belongs to the SIP oxidoreductase family.</text>
</comment>
<dbReference type="InterPro" id="IPR039261">
    <property type="entry name" value="FNR_nucleotide-bd"/>
</dbReference>
<evidence type="ECO:0000313" key="4">
    <source>
        <dbReference type="EMBL" id="GHH00377.1"/>
    </source>
</evidence>
<evidence type="ECO:0000256" key="2">
    <source>
        <dbReference type="SAM" id="MobiDB-lite"/>
    </source>
</evidence>
<keyword evidence="5" id="KW-1185">Reference proteome</keyword>
<protein>
    <submittedName>
        <fullName evidence="4">Siderophore-interacting protein</fullName>
    </submittedName>
</protein>
<dbReference type="RefSeq" id="WP_035366928.1">
    <property type="nucleotide sequence ID" value="NZ_BNAP01000026.1"/>
</dbReference>
<dbReference type="GO" id="GO:0016491">
    <property type="term" value="F:oxidoreductase activity"/>
    <property type="evidence" value="ECO:0007669"/>
    <property type="project" value="InterPro"/>
</dbReference>
<proteinExistence type="inferred from homology"/>
<dbReference type="InterPro" id="IPR017938">
    <property type="entry name" value="Riboflavin_synthase-like_b-brl"/>
</dbReference>
<dbReference type="PANTHER" id="PTHR30157">
    <property type="entry name" value="FERRIC REDUCTASE, NADPH-DEPENDENT"/>
    <property type="match status" value="1"/>
</dbReference>
<dbReference type="Pfam" id="PF08021">
    <property type="entry name" value="FAD_binding_9"/>
    <property type="match status" value="1"/>
</dbReference>
<dbReference type="SUPFAM" id="SSF63380">
    <property type="entry name" value="Riboflavin synthase domain-like"/>
    <property type="match status" value="1"/>
</dbReference>
<accession>A0A8J3HBH9</accession>
<name>A0A8J3HBH9_9RHOB</name>
<reference evidence="4" key="1">
    <citation type="journal article" date="2014" name="Int. J. Syst. Evol. Microbiol.">
        <title>Complete genome sequence of Corynebacterium casei LMG S-19264T (=DSM 44701T), isolated from a smear-ripened cheese.</title>
        <authorList>
            <consortium name="US DOE Joint Genome Institute (JGI-PGF)"/>
            <person name="Walter F."/>
            <person name="Albersmeier A."/>
            <person name="Kalinowski J."/>
            <person name="Ruckert C."/>
        </authorList>
    </citation>
    <scope>NUCLEOTIDE SEQUENCE</scope>
    <source>
        <strain evidence="4">CGMCC 1.7081</strain>
    </source>
</reference>
<dbReference type="PANTHER" id="PTHR30157:SF0">
    <property type="entry name" value="NADPH-DEPENDENT FERRIC-CHELATE REDUCTASE"/>
    <property type="match status" value="1"/>
</dbReference>
<dbReference type="Gene3D" id="3.40.50.80">
    <property type="entry name" value="Nucleotide-binding domain of ferredoxin-NADP reductase (FNR) module"/>
    <property type="match status" value="1"/>
</dbReference>
<dbReference type="AlphaFoldDB" id="A0A8J3HBH9"/>